<evidence type="ECO:0008006" key="6">
    <source>
        <dbReference type="Google" id="ProtNLM"/>
    </source>
</evidence>
<sequence length="423" mass="47221">MASLSPVAAGIPEAARGHRNPSTTRLATTHPRRLPAASRPKVATFVGSCESKARLRPRRWRLGASGSPSSVAECGEEDEGSMSIDLLRRFVDLNVGRWNGSFYQFDAHGNLLQSVATRLSASSYGEGELINLIQSLYIKQAPSRMFVSDHDDEPEWVEYKIKETNMFTVDKYQQIGLFPDEKAFSLRYETVGMLETVLRAGVLGEDDTGEECPRNLELPSRRPSLVCENCLYSMEKDTRARAFHIMDPHGFLQMLLIFMEERGGDVSLISLGDCLKDETNRLTSLLGRWEGRSVTKRTGVYGATLAEADIISLLEVDDKGQLIQDITSTTKGSNTSTNVHWTGMISNNMVTFERGYQMTLLPGGMYMGCPSDIAKVVSRLQPFHLEFCWMESPDKRQRLVRTYDAEGLAVSSTYILETKVQGM</sequence>
<dbReference type="FunFam" id="2.40.128.20:FF:000017">
    <property type="entry name" value="OsWRKY4 family protein"/>
    <property type="match status" value="1"/>
</dbReference>
<dbReference type="FunFam" id="2.40.128.20:FF:000013">
    <property type="entry name" value="OsWRKY4 family protein"/>
    <property type="match status" value="1"/>
</dbReference>
<dbReference type="OrthoDB" id="1908268at2759"/>
<organism evidence="4 5">
    <name type="scientific">Colocasia esculenta</name>
    <name type="common">Wild taro</name>
    <name type="synonym">Arum esculentum</name>
    <dbReference type="NCBI Taxonomy" id="4460"/>
    <lineage>
        <taxon>Eukaryota</taxon>
        <taxon>Viridiplantae</taxon>
        <taxon>Streptophyta</taxon>
        <taxon>Embryophyta</taxon>
        <taxon>Tracheophyta</taxon>
        <taxon>Spermatophyta</taxon>
        <taxon>Magnoliopsida</taxon>
        <taxon>Liliopsida</taxon>
        <taxon>Araceae</taxon>
        <taxon>Aroideae</taxon>
        <taxon>Colocasieae</taxon>
        <taxon>Colocasia</taxon>
    </lineage>
</organism>
<dbReference type="PANTHER" id="PTHR33404:SF3">
    <property type="entry name" value="NMDA RECEPTOR SUBUNIT EPSILON-1, PUTATIVE (DUF3598)-RELATED"/>
    <property type="match status" value="1"/>
</dbReference>
<dbReference type="Pfam" id="PF12204">
    <property type="entry name" value="DUF3598_N"/>
    <property type="match status" value="1"/>
</dbReference>
<dbReference type="Pfam" id="PF21053">
    <property type="entry name" value="BFA1_C"/>
    <property type="match status" value="1"/>
</dbReference>
<dbReference type="PANTHER" id="PTHR33404">
    <property type="entry name" value="CELL DIVISION TOPOLOGICAL SPECIFICITY FACTOR HOMOLOG, CHLOROPLASTIC"/>
    <property type="match status" value="1"/>
</dbReference>
<evidence type="ECO:0000259" key="3">
    <source>
        <dbReference type="Pfam" id="PF21053"/>
    </source>
</evidence>
<feature type="domain" description="DUF3598" evidence="2">
    <location>
        <begin position="88"/>
        <end position="264"/>
    </location>
</feature>
<dbReference type="SUPFAM" id="SSF50814">
    <property type="entry name" value="Lipocalins"/>
    <property type="match status" value="2"/>
</dbReference>
<dbReference type="EMBL" id="NMUH01000975">
    <property type="protein sequence ID" value="MQL87410.1"/>
    <property type="molecule type" value="Genomic_DNA"/>
</dbReference>
<gene>
    <name evidence="4" type="ORF">Taro_019942</name>
</gene>
<dbReference type="InterPro" id="IPR022017">
    <property type="entry name" value="BFA1-like_DUF3598"/>
</dbReference>
<proteinExistence type="predicted"/>
<evidence type="ECO:0000313" key="5">
    <source>
        <dbReference type="Proteomes" id="UP000652761"/>
    </source>
</evidence>
<dbReference type="InterPro" id="IPR012674">
    <property type="entry name" value="Calycin"/>
</dbReference>
<feature type="domain" description="Biogenesis factor required for ATP synthase 1-like C-terminal" evidence="3">
    <location>
        <begin position="282"/>
        <end position="420"/>
    </location>
</feature>
<dbReference type="Gene3D" id="2.40.128.20">
    <property type="match status" value="2"/>
</dbReference>
<dbReference type="SMR" id="A0A843V0N9"/>
<keyword evidence="5" id="KW-1185">Reference proteome</keyword>
<name>A0A843V0N9_COLES</name>
<dbReference type="Proteomes" id="UP000652761">
    <property type="component" value="Unassembled WGS sequence"/>
</dbReference>
<reference evidence="4" key="1">
    <citation type="submission" date="2017-07" db="EMBL/GenBank/DDBJ databases">
        <title>Taro Niue Genome Assembly and Annotation.</title>
        <authorList>
            <person name="Atibalentja N."/>
            <person name="Keating K."/>
            <person name="Fields C.J."/>
        </authorList>
    </citation>
    <scope>NUCLEOTIDE SEQUENCE</scope>
    <source>
        <strain evidence="4">Niue_2</strain>
        <tissue evidence="4">Leaf</tissue>
    </source>
</reference>
<accession>A0A843V0N9</accession>
<evidence type="ECO:0000313" key="4">
    <source>
        <dbReference type="EMBL" id="MQL87410.1"/>
    </source>
</evidence>
<evidence type="ECO:0000259" key="2">
    <source>
        <dbReference type="Pfam" id="PF12204"/>
    </source>
</evidence>
<feature type="region of interest" description="Disordered" evidence="1">
    <location>
        <begin position="1"/>
        <end position="37"/>
    </location>
</feature>
<dbReference type="AlphaFoldDB" id="A0A843V0N9"/>
<evidence type="ECO:0000256" key="1">
    <source>
        <dbReference type="SAM" id="MobiDB-lite"/>
    </source>
</evidence>
<comment type="caution">
    <text evidence="4">The sequence shown here is derived from an EMBL/GenBank/DDBJ whole genome shotgun (WGS) entry which is preliminary data.</text>
</comment>
<dbReference type="InterPro" id="IPR048378">
    <property type="entry name" value="BFA1-like_C"/>
</dbReference>
<dbReference type="GO" id="GO:0010020">
    <property type="term" value="P:chloroplast fission"/>
    <property type="evidence" value="ECO:0007669"/>
    <property type="project" value="TreeGrafter"/>
</dbReference>
<protein>
    <recommendedName>
        <fullName evidence="6">DUF3598 domain-containing protein</fullName>
    </recommendedName>
</protein>